<dbReference type="AlphaFoldDB" id="A0A9N7TVD0"/>
<name>A0A9N7TVD0_PLEPL</name>
<keyword evidence="3" id="KW-1185">Reference proteome</keyword>
<accession>A0A9N7TVD0</accession>
<evidence type="ECO:0000313" key="3">
    <source>
        <dbReference type="Proteomes" id="UP001153269"/>
    </source>
</evidence>
<comment type="caution">
    <text evidence="2">The sequence shown here is derived from an EMBL/GenBank/DDBJ whole genome shotgun (WGS) entry which is preliminary data.</text>
</comment>
<evidence type="ECO:0000256" key="1">
    <source>
        <dbReference type="SAM" id="MobiDB-lite"/>
    </source>
</evidence>
<proteinExistence type="predicted"/>
<dbReference type="EMBL" id="CADEAL010000413">
    <property type="protein sequence ID" value="CAB1419825.1"/>
    <property type="molecule type" value="Genomic_DNA"/>
</dbReference>
<gene>
    <name evidence="2" type="ORF">PLEPLA_LOCUS7676</name>
</gene>
<feature type="region of interest" description="Disordered" evidence="1">
    <location>
        <begin position="28"/>
        <end position="51"/>
    </location>
</feature>
<dbReference type="Proteomes" id="UP001153269">
    <property type="component" value="Unassembled WGS sequence"/>
</dbReference>
<organism evidence="2 3">
    <name type="scientific">Pleuronectes platessa</name>
    <name type="common">European plaice</name>
    <dbReference type="NCBI Taxonomy" id="8262"/>
    <lineage>
        <taxon>Eukaryota</taxon>
        <taxon>Metazoa</taxon>
        <taxon>Chordata</taxon>
        <taxon>Craniata</taxon>
        <taxon>Vertebrata</taxon>
        <taxon>Euteleostomi</taxon>
        <taxon>Actinopterygii</taxon>
        <taxon>Neopterygii</taxon>
        <taxon>Teleostei</taxon>
        <taxon>Neoteleostei</taxon>
        <taxon>Acanthomorphata</taxon>
        <taxon>Carangaria</taxon>
        <taxon>Pleuronectiformes</taxon>
        <taxon>Pleuronectoidei</taxon>
        <taxon>Pleuronectidae</taxon>
        <taxon>Pleuronectes</taxon>
    </lineage>
</organism>
<sequence>MELPTGNLPANWRSLPPIESGYLVAKLRQDQTQARDREESRSESLPRRGAKIDHLPNDLRALPVNPGGGRANPSPHLTLNGLSSLLISTTAPLLRPALTNLCHNPLFIYQANHRPSGTVPEPWHQEYFSVLCACALFRAPPYPDSLPIQTEVVVEGKPLSKWVYRFHSPTQQRREMTIGIFLFFIIVLDTLMPKKDDLHESLCKDRVNTENNSISTKSNPPHNWSVGGLYLSALLLQQTAKLQANKPHYHHRHQQQIPLQQLSAVHITT</sequence>
<reference evidence="2" key="1">
    <citation type="submission" date="2020-03" db="EMBL/GenBank/DDBJ databases">
        <authorList>
            <person name="Weist P."/>
        </authorList>
    </citation>
    <scope>NUCLEOTIDE SEQUENCE</scope>
</reference>
<protein>
    <submittedName>
        <fullName evidence="2">Uncharacterized protein</fullName>
    </submittedName>
</protein>
<evidence type="ECO:0000313" key="2">
    <source>
        <dbReference type="EMBL" id="CAB1419825.1"/>
    </source>
</evidence>